<dbReference type="PANTHER" id="PTHR46400:SF5">
    <property type="entry name" value="RING-TYPE DOMAIN-CONTAINING PROTEIN"/>
    <property type="match status" value="1"/>
</dbReference>
<sequence>MSNSAVASDRAVSSSTSASEGANVLQTPPRRTGRSSGKGRRRRAAAEQRQTELEALISSSNDGEEDVYLAPPREQLSRRQLRRSTRRMQQNWVNSYYDDEHSLDIALAVSLSLSEGGDRSVNSMHPYENRLLDMSYESLVTLENVRCTAPLAVVNLMMGHVFNKDTKIISPDCVEELCTICQVEYREKDLYMLLPCTHTFHDTCGSEWFLNHSKLCPVCKYNITEDL</sequence>
<evidence type="ECO:0000313" key="5">
    <source>
        <dbReference type="Proteomes" id="UP000825935"/>
    </source>
</evidence>
<keyword evidence="1" id="KW-0863">Zinc-finger</keyword>
<keyword evidence="5" id="KW-1185">Reference proteome</keyword>
<dbReference type="Proteomes" id="UP000825935">
    <property type="component" value="Chromosome 39"/>
</dbReference>
<dbReference type="OMA" id="RNENCED"/>
<name>A0A8T2Q0E0_CERRI</name>
<dbReference type="SUPFAM" id="SSF57850">
    <property type="entry name" value="RING/U-box"/>
    <property type="match status" value="1"/>
</dbReference>
<dbReference type="Pfam" id="PF13639">
    <property type="entry name" value="zf-RING_2"/>
    <property type="match status" value="1"/>
</dbReference>
<dbReference type="OrthoDB" id="4348522at2759"/>
<feature type="compositionally biased region" description="Low complexity" evidence="2">
    <location>
        <begin position="1"/>
        <end position="19"/>
    </location>
</feature>
<keyword evidence="1" id="KW-0479">Metal-binding</keyword>
<dbReference type="GO" id="GO:0008270">
    <property type="term" value="F:zinc ion binding"/>
    <property type="evidence" value="ECO:0007669"/>
    <property type="project" value="UniProtKB-KW"/>
</dbReference>
<feature type="region of interest" description="Disordered" evidence="2">
    <location>
        <begin position="1"/>
        <end position="49"/>
    </location>
</feature>
<dbReference type="PROSITE" id="PS50089">
    <property type="entry name" value="ZF_RING_2"/>
    <property type="match status" value="1"/>
</dbReference>
<gene>
    <name evidence="4" type="ORF">KP509_39G034000</name>
</gene>
<proteinExistence type="predicted"/>
<keyword evidence="1" id="KW-0862">Zinc</keyword>
<reference evidence="4" key="1">
    <citation type="submission" date="2021-08" db="EMBL/GenBank/DDBJ databases">
        <title>WGS assembly of Ceratopteris richardii.</title>
        <authorList>
            <person name="Marchant D.B."/>
            <person name="Chen G."/>
            <person name="Jenkins J."/>
            <person name="Shu S."/>
            <person name="Leebens-Mack J."/>
            <person name="Grimwood J."/>
            <person name="Schmutz J."/>
            <person name="Soltis P."/>
            <person name="Soltis D."/>
            <person name="Chen Z.-H."/>
        </authorList>
    </citation>
    <scope>NUCLEOTIDE SEQUENCE</scope>
    <source>
        <strain evidence="4">Whitten #5841</strain>
        <tissue evidence="4">Leaf</tissue>
    </source>
</reference>
<feature type="domain" description="RING-type" evidence="3">
    <location>
        <begin position="178"/>
        <end position="220"/>
    </location>
</feature>
<organism evidence="4 5">
    <name type="scientific">Ceratopteris richardii</name>
    <name type="common">Triangle waterfern</name>
    <dbReference type="NCBI Taxonomy" id="49495"/>
    <lineage>
        <taxon>Eukaryota</taxon>
        <taxon>Viridiplantae</taxon>
        <taxon>Streptophyta</taxon>
        <taxon>Embryophyta</taxon>
        <taxon>Tracheophyta</taxon>
        <taxon>Polypodiopsida</taxon>
        <taxon>Polypodiidae</taxon>
        <taxon>Polypodiales</taxon>
        <taxon>Pteridineae</taxon>
        <taxon>Pteridaceae</taxon>
        <taxon>Parkerioideae</taxon>
        <taxon>Ceratopteris</taxon>
    </lineage>
</organism>
<evidence type="ECO:0000256" key="1">
    <source>
        <dbReference type="PROSITE-ProRule" id="PRU00175"/>
    </source>
</evidence>
<dbReference type="AlphaFoldDB" id="A0A8T2Q0E0"/>
<dbReference type="InterPro" id="IPR033276">
    <property type="entry name" value="BB"/>
</dbReference>
<dbReference type="GO" id="GO:0016567">
    <property type="term" value="P:protein ubiquitination"/>
    <property type="evidence" value="ECO:0007669"/>
    <property type="project" value="InterPro"/>
</dbReference>
<dbReference type="Gene3D" id="3.30.40.10">
    <property type="entry name" value="Zinc/RING finger domain, C3HC4 (zinc finger)"/>
    <property type="match status" value="1"/>
</dbReference>
<evidence type="ECO:0000256" key="2">
    <source>
        <dbReference type="SAM" id="MobiDB-lite"/>
    </source>
</evidence>
<dbReference type="InterPro" id="IPR001841">
    <property type="entry name" value="Znf_RING"/>
</dbReference>
<dbReference type="GO" id="GO:0004842">
    <property type="term" value="F:ubiquitin-protein transferase activity"/>
    <property type="evidence" value="ECO:0007669"/>
    <property type="project" value="InterPro"/>
</dbReference>
<dbReference type="GO" id="GO:0046621">
    <property type="term" value="P:negative regulation of organ growth"/>
    <property type="evidence" value="ECO:0007669"/>
    <property type="project" value="InterPro"/>
</dbReference>
<dbReference type="InterPro" id="IPR013083">
    <property type="entry name" value="Znf_RING/FYVE/PHD"/>
</dbReference>
<dbReference type="PANTHER" id="PTHR46400">
    <property type="entry name" value="RING/U-BOX SUPERFAMILY PROTEIN"/>
    <property type="match status" value="1"/>
</dbReference>
<feature type="compositionally biased region" description="Basic residues" evidence="2">
    <location>
        <begin position="31"/>
        <end position="43"/>
    </location>
</feature>
<comment type="caution">
    <text evidence="4">The sequence shown here is derived from an EMBL/GenBank/DDBJ whole genome shotgun (WGS) entry which is preliminary data.</text>
</comment>
<evidence type="ECO:0000313" key="4">
    <source>
        <dbReference type="EMBL" id="KAH7277096.1"/>
    </source>
</evidence>
<protein>
    <recommendedName>
        <fullName evidence="3">RING-type domain-containing protein</fullName>
    </recommendedName>
</protein>
<accession>A0A8T2Q0E0</accession>
<evidence type="ECO:0000259" key="3">
    <source>
        <dbReference type="PROSITE" id="PS50089"/>
    </source>
</evidence>
<dbReference type="EMBL" id="CM035444">
    <property type="protein sequence ID" value="KAH7277096.1"/>
    <property type="molecule type" value="Genomic_DNA"/>
</dbReference>
<dbReference type="SMART" id="SM00184">
    <property type="entry name" value="RING"/>
    <property type="match status" value="1"/>
</dbReference>